<organism evidence="1 2">
    <name type="scientific">Panagrolaimus sp. PS1159</name>
    <dbReference type="NCBI Taxonomy" id="55785"/>
    <lineage>
        <taxon>Eukaryota</taxon>
        <taxon>Metazoa</taxon>
        <taxon>Ecdysozoa</taxon>
        <taxon>Nematoda</taxon>
        <taxon>Chromadorea</taxon>
        <taxon>Rhabditida</taxon>
        <taxon>Tylenchina</taxon>
        <taxon>Panagrolaimomorpha</taxon>
        <taxon>Panagrolaimoidea</taxon>
        <taxon>Panagrolaimidae</taxon>
        <taxon>Panagrolaimus</taxon>
    </lineage>
</organism>
<evidence type="ECO:0000313" key="1">
    <source>
        <dbReference type="Proteomes" id="UP000887580"/>
    </source>
</evidence>
<reference evidence="2" key="1">
    <citation type="submission" date="2022-11" db="UniProtKB">
        <authorList>
            <consortium name="WormBaseParasite"/>
        </authorList>
    </citation>
    <scope>IDENTIFICATION</scope>
</reference>
<accession>A0AC35GM83</accession>
<evidence type="ECO:0000313" key="2">
    <source>
        <dbReference type="WBParaSite" id="PS1159_v2.g6521.t1"/>
    </source>
</evidence>
<proteinExistence type="predicted"/>
<dbReference type="Proteomes" id="UP000887580">
    <property type="component" value="Unplaced"/>
</dbReference>
<sequence>MYIPRLPTGISYFVRIKVLGDENQVLVETPEIRARNEIVSIKCEADEITAPRDIETKQKGQFSVALSWHPPECGSVGEYQIELRGLAEGKFDVHHQTVAQPSASVTNLLPNTEYEVRVRAVDRSKAVGPWNSDAIIVTTKGDAPEASEDIKLEYTSDTDARIHWTHTDEERL</sequence>
<protein>
    <submittedName>
        <fullName evidence="2">Fibronectin type-III domain-containing protein</fullName>
    </submittedName>
</protein>
<name>A0AC35GM83_9BILA</name>
<dbReference type="WBParaSite" id="PS1159_v2.g6521.t1">
    <property type="protein sequence ID" value="PS1159_v2.g6521.t1"/>
    <property type="gene ID" value="PS1159_v2.g6521"/>
</dbReference>